<dbReference type="PANTHER" id="PTHR46904">
    <property type="entry name" value="CENTROMERE PROTEIN T"/>
    <property type="match status" value="1"/>
</dbReference>
<feature type="compositionally biased region" description="Acidic residues" evidence="6">
    <location>
        <begin position="494"/>
        <end position="516"/>
    </location>
</feature>
<dbReference type="Proteomes" id="UP000822369">
    <property type="component" value="Chromosome 16"/>
</dbReference>
<gene>
    <name evidence="8" type="ORF">G4P62_012087</name>
</gene>
<feature type="compositionally biased region" description="Acidic residues" evidence="6">
    <location>
        <begin position="461"/>
        <end position="471"/>
    </location>
</feature>
<evidence type="ECO:0000313" key="9">
    <source>
        <dbReference type="Proteomes" id="UP000822369"/>
    </source>
</evidence>
<feature type="region of interest" description="Disordered" evidence="6">
    <location>
        <begin position="16"/>
        <end position="58"/>
    </location>
</feature>
<dbReference type="GO" id="GO:0000278">
    <property type="term" value="P:mitotic cell cycle"/>
    <property type="evidence" value="ECO:0007669"/>
    <property type="project" value="TreeGrafter"/>
</dbReference>
<feature type="compositionally biased region" description="Basic and acidic residues" evidence="6">
    <location>
        <begin position="341"/>
        <end position="355"/>
    </location>
</feature>
<organism evidence="8 9">
    <name type="scientific">Nothobranchius furzeri</name>
    <name type="common">Turquoise killifish</name>
    <dbReference type="NCBI Taxonomy" id="105023"/>
    <lineage>
        <taxon>Eukaryota</taxon>
        <taxon>Metazoa</taxon>
        <taxon>Chordata</taxon>
        <taxon>Craniata</taxon>
        <taxon>Vertebrata</taxon>
        <taxon>Euteleostomi</taxon>
        <taxon>Actinopterygii</taxon>
        <taxon>Neopterygii</taxon>
        <taxon>Teleostei</taxon>
        <taxon>Neoteleostei</taxon>
        <taxon>Acanthomorphata</taxon>
        <taxon>Ovalentaria</taxon>
        <taxon>Atherinomorphae</taxon>
        <taxon>Cyprinodontiformes</taxon>
        <taxon>Nothobranchiidae</taxon>
        <taxon>Nothobranchius</taxon>
    </lineage>
</organism>
<feature type="region of interest" description="Disordered" evidence="6">
    <location>
        <begin position="341"/>
        <end position="362"/>
    </location>
</feature>
<dbReference type="PANTHER" id="PTHR46904:SF1">
    <property type="entry name" value="CENTROMERE PROTEIN T"/>
    <property type="match status" value="1"/>
</dbReference>
<feature type="compositionally biased region" description="Basic and acidic residues" evidence="6">
    <location>
        <begin position="125"/>
        <end position="134"/>
    </location>
</feature>
<feature type="compositionally biased region" description="Basic and acidic residues" evidence="6">
    <location>
        <begin position="48"/>
        <end position="58"/>
    </location>
</feature>
<dbReference type="OMA" id="RRSMRHK"/>
<dbReference type="InterPro" id="IPR035425">
    <property type="entry name" value="CENP-T/H4_C"/>
</dbReference>
<feature type="domain" description="CENP-T/Histone H4 histone fold" evidence="7">
    <location>
        <begin position="798"/>
        <end position="877"/>
    </location>
</feature>
<dbReference type="CDD" id="cd22920">
    <property type="entry name" value="HFD_CENP-T"/>
    <property type="match status" value="1"/>
</dbReference>
<evidence type="ECO:0000256" key="2">
    <source>
        <dbReference type="ARBA" id="ARBA00004286"/>
    </source>
</evidence>
<dbReference type="KEGG" id="nfu:107387928"/>
<evidence type="ECO:0000256" key="6">
    <source>
        <dbReference type="SAM" id="MobiDB-lite"/>
    </source>
</evidence>
<feature type="compositionally biased region" description="Basic and acidic residues" evidence="6">
    <location>
        <begin position="592"/>
        <end position="602"/>
    </location>
</feature>
<comment type="caution">
    <text evidence="8">The sequence shown here is derived from an EMBL/GenBank/DDBJ whole genome shotgun (WGS) entry which is preliminary data.</text>
</comment>
<comment type="similarity">
    <text evidence="3">Belongs to the CENP-T/CNN1 family.</text>
</comment>
<sequence length="892" mass="98205">MDPTEDLSARVLLKRILSTQSPQTPVTRSQSQEVSTSGLRRSSRQSRRRDAETKTPQDILRRSLRQNIRESIARKSQPPTDRRTVSVMLSRVPSSTSMLLSDVATPRHLLRNILQTDPVKSPVVHKTEPPKEPEPQSAEETTRTHPSTELSELELPDITIGNIGSVAKGLSRKRPCRSLNVTAFEKRLKAVKDVEEGVEDASYDHSSLSLSSSTSLTLKTPFADVETEKRGLQRKVSNRRKVSEEDFGAAVSKRQMGDVSSHGFMEGNLSEVTNFEGFTLGPSKLGEADIMNCNTALYDLPDAMVSGFSVVATEDKHSGMSSQLQDVVDAEQEEELGEMAKDTADMFPSEEKDAASSEVDENASDVLMQEDVAEFQAEQSKANVADDAEVMSTSEEEEAAAESETDDGAECEEVEAQTGEKRVSDDDFTEEEEAAAESETDDGAECEEVEAQTGEKRVSDDDFTEEEEAAAESETGKTDDGAEEVEAQTGEEGASGDDLTEEEEVSPDSQTEEEQGVAETQEHVPDSQSEDIESFLSEEEEDAQDPLPEHAVASVPFQGDDEDEAQSEDEEDVATSQTEDDNDEQREEEDQALEHMEQDSSHISRRARRSEGVPVVPVPEVREDAAEASEAGWSKAHTSTGVNASAEVENHARRRTRTGSSASSKLSVQDEGDVFDTENVPASGTKASFPCLELTQDIQVDEHRSNDSSEEDAGQEDECDDDLDEEEDLPCKTPAFVKEKKIFLSDPAASPFVFKNVPTSGTSTGLPAAKPKQVRPRKTRTASKKGVLPKSYLLSTFRHFAKTKVSADVYPILNEIMDKFFDRMAEDLETYAAHANRKTIEFEDAVLLLKRQGHVNENMPVEVLIEKYLRMDQRKILIPIATSGNVVIPKMR</sequence>
<feature type="region of interest" description="Disordered" evidence="6">
    <location>
        <begin position="379"/>
        <end position="728"/>
    </location>
</feature>
<dbReference type="GO" id="GO:0003677">
    <property type="term" value="F:DNA binding"/>
    <property type="evidence" value="ECO:0007669"/>
    <property type="project" value="InterPro"/>
</dbReference>
<accession>A0A9D3BC70</accession>
<evidence type="ECO:0000256" key="3">
    <source>
        <dbReference type="ARBA" id="ARBA00010137"/>
    </source>
</evidence>
<dbReference type="GO" id="GO:0005634">
    <property type="term" value="C:nucleus"/>
    <property type="evidence" value="ECO:0007669"/>
    <property type="project" value="UniProtKB-SubCell"/>
</dbReference>
<dbReference type="OrthoDB" id="10071681at2759"/>
<feature type="compositionally biased region" description="Acidic residues" evidence="6">
    <location>
        <begin position="386"/>
        <end position="415"/>
    </location>
</feature>
<dbReference type="GO" id="GO:0007059">
    <property type="term" value="P:chromosome segregation"/>
    <property type="evidence" value="ECO:0007669"/>
    <property type="project" value="TreeGrafter"/>
</dbReference>
<dbReference type="SUPFAM" id="SSF47113">
    <property type="entry name" value="Histone-fold"/>
    <property type="match status" value="1"/>
</dbReference>
<dbReference type="AlphaFoldDB" id="A0A9D3BC70"/>
<dbReference type="InterPro" id="IPR028255">
    <property type="entry name" value="CENP-T"/>
</dbReference>
<dbReference type="Pfam" id="PF15511">
    <property type="entry name" value="CENP-T_C"/>
    <property type="match status" value="1"/>
</dbReference>
<dbReference type="EMBL" id="JAAVVJ010000016">
    <property type="protein sequence ID" value="KAF7204427.1"/>
    <property type="molecule type" value="Genomic_DNA"/>
</dbReference>
<feature type="compositionally biased region" description="Basic residues" evidence="6">
    <location>
        <begin position="772"/>
        <end position="781"/>
    </location>
</feature>
<evidence type="ECO:0000256" key="4">
    <source>
        <dbReference type="ARBA" id="ARBA00022454"/>
    </source>
</evidence>
<evidence type="ECO:0000256" key="1">
    <source>
        <dbReference type="ARBA" id="ARBA00004123"/>
    </source>
</evidence>
<reference evidence="8" key="1">
    <citation type="submission" date="2020-03" db="EMBL/GenBank/DDBJ databases">
        <title>Intra-Species Differences in Population Size shape Life History and Genome Evolution.</title>
        <authorList>
            <person name="Willemsen D."/>
            <person name="Cui R."/>
            <person name="Valenzano D.R."/>
        </authorList>
    </citation>
    <scope>NUCLEOTIDE SEQUENCE</scope>
    <source>
        <strain evidence="8">GRZ</strain>
        <tissue evidence="8">Whole</tissue>
    </source>
</reference>
<feature type="compositionally biased region" description="Acidic residues" evidence="6">
    <location>
        <begin position="426"/>
        <end position="450"/>
    </location>
</feature>
<dbReference type="GO" id="GO:0051382">
    <property type="term" value="P:kinetochore assembly"/>
    <property type="evidence" value="ECO:0007669"/>
    <property type="project" value="InterPro"/>
</dbReference>
<dbReference type="InterPro" id="IPR009072">
    <property type="entry name" value="Histone-fold"/>
</dbReference>
<evidence type="ECO:0000256" key="5">
    <source>
        <dbReference type="ARBA" id="ARBA00023242"/>
    </source>
</evidence>
<proteinExistence type="inferred from homology"/>
<dbReference type="GO" id="GO:0046982">
    <property type="term" value="F:protein heterodimerization activity"/>
    <property type="evidence" value="ECO:0007669"/>
    <property type="project" value="InterPro"/>
</dbReference>
<keyword evidence="5" id="KW-0539">Nucleus</keyword>
<name>A0A9D3BC70_NOTFU</name>
<evidence type="ECO:0000259" key="7">
    <source>
        <dbReference type="Pfam" id="PF15511"/>
    </source>
</evidence>
<comment type="subcellular location">
    <subcellularLocation>
        <location evidence="2">Chromosome</location>
    </subcellularLocation>
    <subcellularLocation>
        <location evidence="1">Nucleus</location>
    </subcellularLocation>
</comment>
<protein>
    <submittedName>
        <fullName evidence="8">LOC107387928-like protein</fullName>
    </submittedName>
</protein>
<feature type="region of interest" description="Disordered" evidence="6">
    <location>
        <begin position="115"/>
        <end position="156"/>
    </location>
</feature>
<feature type="compositionally biased region" description="Acidic residues" evidence="6">
    <location>
        <begin position="708"/>
        <end position="728"/>
    </location>
</feature>
<keyword evidence="4" id="KW-0158">Chromosome</keyword>
<dbReference type="Gene3D" id="1.10.20.10">
    <property type="entry name" value="Histone, subunit A"/>
    <property type="match status" value="1"/>
</dbReference>
<dbReference type="GO" id="GO:0000776">
    <property type="term" value="C:kinetochore"/>
    <property type="evidence" value="ECO:0007669"/>
    <property type="project" value="InterPro"/>
</dbReference>
<feature type="compositionally biased region" description="Acidic residues" evidence="6">
    <location>
        <begin position="559"/>
        <end position="591"/>
    </location>
</feature>
<evidence type="ECO:0000313" key="8">
    <source>
        <dbReference type="EMBL" id="KAF7204427.1"/>
    </source>
</evidence>
<feature type="compositionally biased region" description="Acidic residues" evidence="6">
    <location>
        <begin position="528"/>
        <end position="544"/>
    </location>
</feature>
<feature type="region of interest" description="Disordered" evidence="6">
    <location>
        <begin position="760"/>
        <end position="781"/>
    </location>
</feature>
<feature type="compositionally biased region" description="Polar residues" evidence="6">
    <location>
        <begin position="17"/>
        <end position="34"/>
    </location>
</feature>